<protein>
    <submittedName>
        <fullName evidence="1">Uncharacterized protein</fullName>
    </submittedName>
</protein>
<reference evidence="2" key="1">
    <citation type="journal article" date="2022" name="Mol. Ecol. Resour.">
        <title>The genomes of chicory, endive, great burdock and yacon provide insights into Asteraceae palaeo-polyploidization history and plant inulin production.</title>
        <authorList>
            <person name="Fan W."/>
            <person name="Wang S."/>
            <person name="Wang H."/>
            <person name="Wang A."/>
            <person name="Jiang F."/>
            <person name="Liu H."/>
            <person name="Zhao H."/>
            <person name="Xu D."/>
            <person name="Zhang Y."/>
        </authorList>
    </citation>
    <scope>NUCLEOTIDE SEQUENCE [LARGE SCALE GENOMIC DNA]</scope>
    <source>
        <strain evidence="2">cv. Niubang</strain>
    </source>
</reference>
<name>A0ACB9DIR8_ARCLA</name>
<keyword evidence="2" id="KW-1185">Reference proteome</keyword>
<evidence type="ECO:0000313" key="2">
    <source>
        <dbReference type="Proteomes" id="UP001055879"/>
    </source>
</evidence>
<reference evidence="1 2" key="2">
    <citation type="journal article" date="2022" name="Mol. Ecol. Resour.">
        <title>The genomes of chicory, endive, great burdock and yacon provide insights into Asteraceae paleo-polyploidization history and plant inulin production.</title>
        <authorList>
            <person name="Fan W."/>
            <person name="Wang S."/>
            <person name="Wang H."/>
            <person name="Wang A."/>
            <person name="Jiang F."/>
            <person name="Liu H."/>
            <person name="Zhao H."/>
            <person name="Xu D."/>
            <person name="Zhang Y."/>
        </authorList>
    </citation>
    <scope>NUCLEOTIDE SEQUENCE [LARGE SCALE GENOMIC DNA]</scope>
    <source>
        <strain evidence="2">cv. Niubang</strain>
    </source>
</reference>
<proteinExistence type="predicted"/>
<accession>A0ACB9DIR8</accession>
<organism evidence="1 2">
    <name type="scientific">Arctium lappa</name>
    <name type="common">Greater burdock</name>
    <name type="synonym">Lappa major</name>
    <dbReference type="NCBI Taxonomy" id="4217"/>
    <lineage>
        <taxon>Eukaryota</taxon>
        <taxon>Viridiplantae</taxon>
        <taxon>Streptophyta</taxon>
        <taxon>Embryophyta</taxon>
        <taxon>Tracheophyta</taxon>
        <taxon>Spermatophyta</taxon>
        <taxon>Magnoliopsida</taxon>
        <taxon>eudicotyledons</taxon>
        <taxon>Gunneridae</taxon>
        <taxon>Pentapetalae</taxon>
        <taxon>asterids</taxon>
        <taxon>campanulids</taxon>
        <taxon>Asterales</taxon>
        <taxon>Asteraceae</taxon>
        <taxon>Carduoideae</taxon>
        <taxon>Cardueae</taxon>
        <taxon>Arctiinae</taxon>
        <taxon>Arctium</taxon>
    </lineage>
</organism>
<gene>
    <name evidence="1" type="ORF">L6452_08814</name>
</gene>
<evidence type="ECO:0000313" key="1">
    <source>
        <dbReference type="EMBL" id="KAI3746383.1"/>
    </source>
</evidence>
<sequence>MAGLEFSDEHNEVAMLQKPKQAEGFHQIVDFLKSSHIAYALTVNPTICVEHLRQFWANATIHTEEGTHVIQTRVCDKPLTISEECIRIHIRLDDASGITSLPKEALFHSFSQMGYEDPTDVYKFFKNIFSPQWRFVVHTLQHCISRKTTGWSESSSTIAYALVCLATSRQFNFSQMILNDLMSNLDTKSKSFYLYPRFVQEVLNKELADLPTFKEVYVPKIPKGKVFSNMKRPSKDFSGLDTPLFSTMMVVSYSQGEASGSKPTVDQPIPSTTKHIPQSLLQKPTSPITHTYTRKKVQNVPSLLVSSPPQPHSPLMEHFPSENIQRETTGVSPNPKKVLNKEKEEHVGSEDHTNDFAQSAGCQETKGVEGASARQKTPTKTSKDPSRVVNTPKGGEDRYTYDELMDILGTLSQEINDQALEKKDMQQVILSQQLQITKLKYMLLRLVHKKKKTKFVLKKRSIDHDASKRGRQLKLKLKNKILLTWNLNLRGSRVQK</sequence>
<dbReference type="EMBL" id="CM042049">
    <property type="protein sequence ID" value="KAI3746383.1"/>
    <property type="molecule type" value="Genomic_DNA"/>
</dbReference>
<dbReference type="Proteomes" id="UP001055879">
    <property type="component" value="Linkage Group LG03"/>
</dbReference>
<comment type="caution">
    <text evidence="1">The sequence shown here is derived from an EMBL/GenBank/DDBJ whole genome shotgun (WGS) entry which is preliminary data.</text>
</comment>